<name>A0AAD4SM74_9MAGN</name>
<sequence length="56" mass="6328">EHEKEGKTIVFTQTKPDVTACGLDVPYVDLVIHCDLPSTSEIFLIGLVEQDVLERW</sequence>
<gene>
    <name evidence="1" type="ORF">MKW98_010867</name>
</gene>
<evidence type="ECO:0000313" key="1">
    <source>
        <dbReference type="EMBL" id="KAI3914055.1"/>
    </source>
</evidence>
<dbReference type="Proteomes" id="UP001202328">
    <property type="component" value="Unassembled WGS sequence"/>
</dbReference>
<reference evidence="1" key="1">
    <citation type="submission" date="2022-04" db="EMBL/GenBank/DDBJ databases">
        <title>A functionally conserved STORR gene fusion in Papaver species that diverged 16.8 million years ago.</title>
        <authorList>
            <person name="Catania T."/>
        </authorList>
    </citation>
    <scope>NUCLEOTIDE SEQUENCE</scope>
    <source>
        <strain evidence="1">S-188037</strain>
    </source>
</reference>
<keyword evidence="2" id="KW-1185">Reference proteome</keyword>
<organism evidence="1 2">
    <name type="scientific">Papaver atlanticum</name>
    <dbReference type="NCBI Taxonomy" id="357466"/>
    <lineage>
        <taxon>Eukaryota</taxon>
        <taxon>Viridiplantae</taxon>
        <taxon>Streptophyta</taxon>
        <taxon>Embryophyta</taxon>
        <taxon>Tracheophyta</taxon>
        <taxon>Spermatophyta</taxon>
        <taxon>Magnoliopsida</taxon>
        <taxon>Ranunculales</taxon>
        <taxon>Papaveraceae</taxon>
        <taxon>Papaveroideae</taxon>
        <taxon>Papaver</taxon>
    </lineage>
</organism>
<evidence type="ECO:0000313" key="2">
    <source>
        <dbReference type="Proteomes" id="UP001202328"/>
    </source>
</evidence>
<dbReference type="SUPFAM" id="SSF52540">
    <property type="entry name" value="P-loop containing nucleoside triphosphate hydrolases"/>
    <property type="match status" value="1"/>
</dbReference>
<dbReference type="AlphaFoldDB" id="A0AAD4SM74"/>
<proteinExistence type="predicted"/>
<comment type="caution">
    <text evidence="1">The sequence shown here is derived from an EMBL/GenBank/DDBJ whole genome shotgun (WGS) entry which is preliminary data.</text>
</comment>
<accession>A0AAD4SM74</accession>
<protein>
    <submittedName>
        <fullName evidence="1">Uncharacterized protein</fullName>
    </submittedName>
</protein>
<dbReference type="InterPro" id="IPR027417">
    <property type="entry name" value="P-loop_NTPase"/>
</dbReference>
<dbReference type="EMBL" id="JAJJMB010009426">
    <property type="protein sequence ID" value="KAI3914055.1"/>
    <property type="molecule type" value="Genomic_DNA"/>
</dbReference>
<feature type="non-terminal residue" evidence="1">
    <location>
        <position position="1"/>
    </location>
</feature>